<reference evidence="1" key="1">
    <citation type="submission" date="2022-03" db="EMBL/GenBank/DDBJ databases">
        <authorList>
            <person name="Alioto T."/>
            <person name="Alioto T."/>
            <person name="Gomez Garrido J."/>
        </authorList>
    </citation>
    <scope>NUCLEOTIDE SEQUENCE</scope>
</reference>
<sequence>MVDFANAHNELVDKFKAMEEVIESEKLKIADLKDRFRRNNLRIQGIPKTVADTSLHIYLLDFFQVLLPEIHLDQIFIDRAHRLRRPKHLPPSAARDVITRIHYFHVKERILKASL</sequence>
<proteinExistence type="predicted"/>
<keyword evidence="2" id="KW-1185">Reference proteome</keyword>
<dbReference type="PANTHER" id="PTHR11505">
    <property type="entry name" value="L1 TRANSPOSABLE ELEMENT-RELATED"/>
    <property type="match status" value="1"/>
</dbReference>
<dbReference type="EMBL" id="OW240914">
    <property type="protein sequence ID" value="CAH2278021.1"/>
    <property type="molecule type" value="Genomic_DNA"/>
</dbReference>
<name>A0AAD1RTU3_PELCU</name>
<evidence type="ECO:0000313" key="1">
    <source>
        <dbReference type="EMBL" id="CAH2278021.1"/>
    </source>
</evidence>
<dbReference type="InterPro" id="IPR004244">
    <property type="entry name" value="Transposase_22"/>
</dbReference>
<dbReference type="Gene3D" id="3.30.70.1820">
    <property type="entry name" value="L1 transposable element, RRM domain"/>
    <property type="match status" value="1"/>
</dbReference>
<dbReference type="Proteomes" id="UP001295444">
    <property type="component" value="Chromosome 03"/>
</dbReference>
<evidence type="ECO:0000313" key="2">
    <source>
        <dbReference type="Proteomes" id="UP001295444"/>
    </source>
</evidence>
<gene>
    <name evidence="1" type="ORF">PECUL_23A008135</name>
</gene>
<organism evidence="1 2">
    <name type="scientific">Pelobates cultripes</name>
    <name type="common">Western spadefoot toad</name>
    <dbReference type="NCBI Taxonomy" id="61616"/>
    <lineage>
        <taxon>Eukaryota</taxon>
        <taxon>Metazoa</taxon>
        <taxon>Chordata</taxon>
        <taxon>Craniata</taxon>
        <taxon>Vertebrata</taxon>
        <taxon>Euteleostomi</taxon>
        <taxon>Amphibia</taxon>
        <taxon>Batrachia</taxon>
        <taxon>Anura</taxon>
        <taxon>Pelobatoidea</taxon>
        <taxon>Pelobatidae</taxon>
        <taxon>Pelobates</taxon>
    </lineage>
</organism>
<dbReference type="AlphaFoldDB" id="A0AAD1RTU3"/>
<protein>
    <submittedName>
        <fullName evidence="1">Uncharacterized protein</fullName>
    </submittedName>
</protein>
<accession>A0AAD1RTU3</accession>